<keyword evidence="8 18" id="KW-1133">Transmembrane helix</keyword>
<dbReference type="PANTHER" id="PTHR31462:SF5">
    <property type="entry name" value="ENDOSOMAL_LYSOSOMAL PROTON CHANNEL TMEM175"/>
    <property type="match status" value="1"/>
</dbReference>
<feature type="transmembrane region" description="Helical" evidence="18">
    <location>
        <begin position="247"/>
        <end position="265"/>
    </location>
</feature>
<proteinExistence type="inferred from homology"/>
<feature type="transmembrane region" description="Helical" evidence="18">
    <location>
        <begin position="285"/>
        <end position="305"/>
    </location>
</feature>
<protein>
    <recommendedName>
        <fullName evidence="15">Endosomal/lysosomal proton channel TMEM175</fullName>
    </recommendedName>
    <alternativeName>
        <fullName evidence="16">Potassium channel TMEM175</fullName>
    </alternativeName>
    <alternativeName>
        <fullName evidence="13">Transmembrane protein 175</fullName>
    </alternativeName>
</protein>
<dbReference type="RefSeq" id="XP_035669641.1">
    <property type="nucleotide sequence ID" value="XM_035813748.1"/>
</dbReference>
<name>A0A9J7KT05_BRAFL</name>
<accession>A0A9J7KT05</accession>
<evidence type="ECO:0000256" key="3">
    <source>
        <dbReference type="ARBA" id="ARBA00022448"/>
    </source>
</evidence>
<evidence type="ECO:0000256" key="13">
    <source>
        <dbReference type="ARBA" id="ARBA00030477"/>
    </source>
</evidence>
<keyword evidence="4" id="KW-0633">Potassium transport</keyword>
<reference evidence="20" key="2">
    <citation type="submission" date="2025-08" db="UniProtKB">
        <authorList>
            <consortium name="RefSeq"/>
        </authorList>
    </citation>
    <scope>IDENTIFICATION</scope>
    <source>
        <strain evidence="20">S238N-H82</strain>
        <tissue evidence="20">Testes</tissue>
    </source>
</reference>
<dbReference type="GO" id="GO:0016020">
    <property type="term" value="C:membrane"/>
    <property type="evidence" value="ECO:0007669"/>
    <property type="project" value="UniProtKB-SubCell"/>
</dbReference>
<sequence>MAREHHLAPAERPQAYADAIFSIVATIMILPLSGEAVKEIADEENLLTGLGEMWFKLVIYAISFFLVSSSWDLHAWIFRMIEKVNETIVLLNLGVLMMTTFVPYAFLMFAEHPREPLSVVLFCSCVAIQGFFMLAILLHAYSRPNLLKKEFVQQGKEEMKLQRTRATIKVLIRPIIYLITIPVSYGSIEVAWALLVLAVLKPIIFLIVDAIIKCAKGKVEEGTSLFKLSRLYSETSDVFRTNGFSDGVYAIVATLIILDICVNNVPAEGILDVHGTLAEALAHDASVFLSYAGTFVTICLLWYLHHSMFYHIRAQNSLLLTFNKLALMFAGFLPIVFKLTGEFGHLVRNNNTSVAVQLNSGTVFLASVWFLAIWITAMCKKSELLHPSAHGTHDCVFMFLNLLIYPIVSLVIFCVCFAVPVPSAVINGVQIALIAVFILLKLVRNWTQRCVSEHDPEESPETDVELSDYKGQPGGPKEGGLEGHDNAAVESESTSL</sequence>
<feature type="transmembrane region" description="Helical" evidence="18">
    <location>
        <begin position="119"/>
        <end position="141"/>
    </location>
</feature>
<feature type="transmembrane region" description="Helical" evidence="18">
    <location>
        <begin position="317"/>
        <end position="337"/>
    </location>
</feature>
<dbReference type="GO" id="GO:0015252">
    <property type="term" value="F:proton channel activity"/>
    <property type="evidence" value="ECO:0007669"/>
    <property type="project" value="InterPro"/>
</dbReference>
<comment type="catalytic activity">
    <reaction evidence="12">
        <text>H(+)(in) = H(+)(out)</text>
        <dbReference type="Rhea" id="RHEA:34979"/>
        <dbReference type="ChEBI" id="CHEBI:15378"/>
    </reaction>
</comment>
<feature type="transmembrane region" description="Helical" evidence="18">
    <location>
        <begin position="191"/>
        <end position="212"/>
    </location>
</feature>
<dbReference type="GO" id="GO:0022841">
    <property type="term" value="F:potassium ion leak channel activity"/>
    <property type="evidence" value="ECO:0000318"/>
    <property type="project" value="GO_Central"/>
</dbReference>
<feature type="transmembrane region" description="Helical" evidence="18">
    <location>
        <begin position="53"/>
        <end position="77"/>
    </location>
</feature>
<evidence type="ECO:0000256" key="12">
    <source>
        <dbReference type="ARBA" id="ARBA00024169"/>
    </source>
</evidence>
<evidence type="ECO:0000256" key="1">
    <source>
        <dbReference type="ARBA" id="ARBA00004141"/>
    </source>
</evidence>
<keyword evidence="11" id="KW-0407">Ion channel</keyword>
<dbReference type="OMA" id="FLAIWIT"/>
<keyword evidence="9" id="KW-0406">Ion transport</keyword>
<evidence type="ECO:0000256" key="16">
    <source>
        <dbReference type="ARBA" id="ARBA00044317"/>
    </source>
</evidence>
<keyword evidence="19" id="KW-1185">Reference proteome</keyword>
<dbReference type="GeneID" id="118411468"/>
<dbReference type="GO" id="GO:0005764">
    <property type="term" value="C:lysosome"/>
    <property type="evidence" value="ECO:0000318"/>
    <property type="project" value="GO_Central"/>
</dbReference>
<evidence type="ECO:0000256" key="18">
    <source>
        <dbReference type="SAM" id="Phobius"/>
    </source>
</evidence>
<keyword evidence="7" id="KW-0630">Potassium</keyword>
<gene>
    <name evidence="20" type="primary">LOC118411468</name>
</gene>
<feature type="transmembrane region" description="Helical" evidence="18">
    <location>
        <begin position="396"/>
        <end position="418"/>
    </location>
</feature>
<evidence type="ECO:0000256" key="6">
    <source>
        <dbReference type="ARBA" id="ARBA00022826"/>
    </source>
</evidence>
<dbReference type="InterPro" id="IPR010617">
    <property type="entry name" value="TMEM175-like"/>
</dbReference>
<dbReference type="GO" id="GO:0005768">
    <property type="term" value="C:endosome"/>
    <property type="evidence" value="ECO:0000318"/>
    <property type="project" value="GO_Central"/>
</dbReference>
<feature type="transmembrane region" description="Helical" evidence="18">
    <location>
        <begin position="424"/>
        <end position="443"/>
    </location>
</feature>
<keyword evidence="3" id="KW-0813">Transport</keyword>
<reference evidence="19" key="1">
    <citation type="journal article" date="2020" name="Nat. Ecol. Evol.">
        <title>Deeply conserved synteny resolves early events in vertebrate evolution.</title>
        <authorList>
            <person name="Simakov O."/>
            <person name="Marletaz F."/>
            <person name="Yue J.X."/>
            <person name="O'Connell B."/>
            <person name="Jenkins J."/>
            <person name="Brandt A."/>
            <person name="Calef R."/>
            <person name="Tung C.H."/>
            <person name="Huang T.K."/>
            <person name="Schmutz J."/>
            <person name="Satoh N."/>
            <person name="Yu J.K."/>
            <person name="Putnam N.H."/>
            <person name="Green R.E."/>
            <person name="Rokhsar D.S."/>
        </authorList>
    </citation>
    <scope>NUCLEOTIDE SEQUENCE [LARGE SCALE GENOMIC DNA]</scope>
    <source>
        <strain evidence="19">S238N-H82</strain>
    </source>
</reference>
<dbReference type="Proteomes" id="UP000001554">
    <property type="component" value="Chromosome 3"/>
</dbReference>
<keyword evidence="6" id="KW-0631">Potassium channel</keyword>
<feature type="transmembrane region" description="Helical" evidence="18">
    <location>
        <begin position="89"/>
        <end position="107"/>
    </location>
</feature>
<evidence type="ECO:0000256" key="14">
    <source>
        <dbReference type="ARBA" id="ARBA00034430"/>
    </source>
</evidence>
<dbReference type="Pfam" id="PF06736">
    <property type="entry name" value="TMEM175"/>
    <property type="match status" value="2"/>
</dbReference>
<dbReference type="KEGG" id="bfo:118411468"/>
<comment type="subcellular location">
    <subcellularLocation>
        <location evidence="1">Membrane</location>
        <topology evidence="1">Multi-pass membrane protein</topology>
    </subcellularLocation>
</comment>
<evidence type="ECO:0000256" key="15">
    <source>
        <dbReference type="ARBA" id="ARBA00034544"/>
    </source>
</evidence>
<evidence type="ECO:0000256" key="10">
    <source>
        <dbReference type="ARBA" id="ARBA00023136"/>
    </source>
</evidence>
<evidence type="ECO:0000256" key="9">
    <source>
        <dbReference type="ARBA" id="ARBA00023065"/>
    </source>
</evidence>
<evidence type="ECO:0000256" key="4">
    <source>
        <dbReference type="ARBA" id="ARBA00022538"/>
    </source>
</evidence>
<comment type="catalytic activity">
    <reaction evidence="14">
        <text>K(+)(in) = K(+)(out)</text>
        <dbReference type="Rhea" id="RHEA:29463"/>
        <dbReference type="ChEBI" id="CHEBI:29103"/>
    </reaction>
</comment>
<keyword evidence="10 18" id="KW-0472">Membrane</keyword>
<feature type="transmembrane region" description="Helical" evidence="18">
    <location>
        <begin position="357"/>
        <end position="375"/>
    </location>
</feature>
<dbReference type="AlphaFoldDB" id="A0A9J7KT05"/>
<dbReference type="PANTHER" id="PTHR31462">
    <property type="entry name" value="ENDOSOMAL/LYSOSOMAL POTASSIUM CHANNEL TMEM175"/>
    <property type="match status" value="1"/>
</dbReference>
<evidence type="ECO:0000313" key="20">
    <source>
        <dbReference type="RefSeq" id="XP_035669641.1"/>
    </source>
</evidence>
<evidence type="ECO:0000256" key="8">
    <source>
        <dbReference type="ARBA" id="ARBA00022989"/>
    </source>
</evidence>
<organism evidence="19 20">
    <name type="scientific">Branchiostoma floridae</name>
    <name type="common">Florida lancelet</name>
    <name type="synonym">Amphioxus</name>
    <dbReference type="NCBI Taxonomy" id="7739"/>
    <lineage>
        <taxon>Eukaryota</taxon>
        <taxon>Metazoa</taxon>
        <taxon>Chordata</taxon>
        <taxon>Cephalochordata</taxon>
        <taxon>Leptocardii</taxon>
        <taxon>Amphioxiformes</taxon>
        <taxon>Branchiostomatidae</taxon>
        <taxon>Branchiostoma</taxon>
    </lineage>
</organism>
<evidence type="ECO:0000256" key="5">
    <source>
        <dbReference type="ARBA" id="ARBA00022692"/>
    </source>
</evidence>
<evidence type="ECO:0000256" key="11">
    <source>
        <dbReference type="ARBA" id="ARBA00023303"/>
    </source>
</evidence>
<feature type="transmembrane region" description="Helical" evidence="18">
    <location>
        <begin position="15"/>
        <end position="33"/>
    </location>
</feature>
<keyword evidence="5 18" id="KW-0812">Transmembrane</keyword>
<comment type="similarity">
    <text evidence="2">Belongs to the TMEM175 family.</text>
</comment>
<feature type="compositionally biased region" description="Acidic residues" evidence="17">
    <location>
        <begin position="455"/>
        <end position="466"/>
    </location>
</feature>
<feature type="region of interest" description="Disordered" evidence="17">
    <location>
        <begin position="453"/>
        <end position="496"/>
    </location>
</feature>
<evidence type="ECO:0000256" key="17">
    <source>
        <dbReference type="SAM" id="MobiDB-lite"/>
    </source>
</evidence>
<evidence type="ECO:0000256" key="2">
    <source>
        <dbReference type="ARBA" id="ARBA00006920"/>
    </source>
</evidence>
<dbReference type="OrthoDB" id="203835at2759"/>
<evidence type="ECO:0000313" key="19">
    <source>
        <dbReference type="Proteomes" id="UP000001554"/>
    </source>
</evidence>
<evidence type="ECO:0000256" key="7">
    <source>
        <dbReference type="ARBA" id="ARBA00022958"/>
    </source>
</evidence>